<dbReference type="InterPro" id="IPR019734">
    <property type="entry name" value="TPR_rpt"/>
</dbReference>
<organism evidence="3 4">
    <name type="scientific">Hymenobacter antarcticus</name>
    <dbReference type="NCBI Taxonomy" id="486270"/>
    <lineage>
        <taxon>Bacteria</taxon>
        <taxon>Pseudomonadati</taxon>
        <taxon>Bacteroidota</taxon>
        <taxon>Cytophagia</taxon>
        <taxon>Cytophagales</taxon>
        <taxon>Hymenobacteraceae</taxon>
        <taxon>Hymenobacter</taxon>
    </lineage>
</organism>
<evidence type="ECO:0000313" key="3">
    <source>
        <dbReference type="EMBL" id="GAA3962191.1"/>
    </source>
</evidence>
<evidence type="ECO:0000256" key="1">
    <source>
        <dbReference type="PROSITE-ProRule" id="PRU00339"/>
    </source>
</evidence>
<dbReference type="SUPFAM" id="SSF48452">
    <property type="entry name" value="TPR-like"/>
    <property type="match status" value="1"/>
</dbReference>
<dbReference type="PROSITE" id="PS50005">
    <property type="entry name" value="TPR"/>
    <property type="match status" value="1"/>
</dbReference>
<feature type="signal peptide" evidence="2">
    <location>
        <begin position="1"/>
        <end position="20"/>
    </location>
</feature>
<dbReference type="SMART" id="SM00028">
    <property type="entry name" value="TPR"/>
    <property type="match status" value="3"/>
</dbReference>
<feature type="chain" id="PRO_5045038484" description="Tetratricopeptide repeat-containing protein" evidence="2">
    <location>
        <begin position="21"/>
        <end position="358"/>
    </location>
</feature>
<reference evidence="4" key="1">
    <citation type="journal article" date="2019" name="Int. J. Syst. Evol. Microbiol.">
        <title>The Global Catalogue of Microorganisms (GCM) 10K type strain sequencing project: providing services to taxonomists for standard genome sequencing and annotation.</title>
        <authorList>
            <consortium name="The Broad Institute Genomics Platform"/>
            <consortium name="The Broad Institute Genome Sequencing Center for Infectious Disease"/>
            <person name="Wu L."/>
            <person name="Ma J."/>
        </authorList>
    </citation>
    <scope>NUCLEOTIDE SEQUENCE [LARGE SCALE GENOMIC DNA]</scope>
    <source>
        <strain evidence="4">JCM 17217</strain>
    </source>
</reference>
<feature type="repeat" description="TPR" evidence="1">
    <location>
        <begin position="129"/>
        <end position="162"/>
    </location>
</feature>
<dbReference type="EMBL" id="BAABDI010000002">
    <property type="protein sequence ID" value="GAA3962191.1"/>
    <property type="molecule type" value="Genomic_DNA"/>
</dbReference>
<protein>
    <recommendedName>
        <fullName evidence="5">Tetratricopeptide repeat-containing protein</fullName>
    </recommendedName>
</protein>
<comment type="caution">
    <text evidence="3">The sequence shown here is derived from an EMBL/GenBank/DDBJ whole genome shotgun (WGS) entry which is preliminary data.</text>
</comment>
<name>A0ABP7PA01_9BACT</name>
<gene>
    <name evidence="3" type="ORF">GCM10022407_06340</name>
</gene>
<evidence type="ECO:0000256" key="2">
    <source>
        <dbReference type="SAM" id="SignalP"/>
    </source>
</evidence>
<proteinExistence type="predicted"/>
<evidence type="ECO:0008006" key="5">
    <source>
        <dbReference type="Google" id="ProtNLM"/>
    </source>
</evidence>
<dbReference type="Gene3D" id="1.25.40.10">
    <property type="entry name" value="Tetratricopeptide repeat domain"/>
    <property type="match status" value="1"/>
</dbReference>
<keyword evidence="2" id="KW-0732">Signal</keyword>
<evidence type="ECO:0000313" key="4">
    <source>
        <dbReference type="Proteomes" id="UP001501556"/>
    </source>
</evidence>
<dbReference type="Proteomes" id="UP001501556">
    <property type="component" value="Unassembled WGS sequence"/>
</dbReference>
<accession>A0ABP7PA01</accession>
<keyword evidence="4" id="KW-1185">Reference proteome</keyword>
<dbReference type="RefSeq" id="WP_345120902.1">
    <property type="nucleotide sequence ID" value="NZ_BAABDI010000002.1"/>
</dbReference>
<dbReference type="Pfam" id="PF13432">
    <property type="entry name" value="TPR_16"/>
    <property type="match status" value="2"/>
</dbReference>
<sequence length="358" mass="40383">MRKLLLLLGLTAGFAFSAQAQSAKEMALAKGREAIKLMDGGELLQSIKLLEEARQLEPANYHYPYELALAHYLNKEYTTAIALLEPLLNRPEASDRTFQLLGNSFDLAGNRAKAVATYEQGLGKFPASGSLHLELGNLQATQKNYLPALDYYEKGIELAPAFASNYYQAAKIYLASNNELWGMMYGELFMNLERNSGRTAEISKLLYDTYKREITFPDENSASVSFGQAVMDASTMGKGQKLKLPYSIAYESTLAVAVAAEKTINLASLNHIRSNFISAYYSMKRDATYPNILFDYQQQIARAGHAEAYNYWLLMKGDEPGFDQWYKDNPGKWKAFAAWFKENPLALDAKHRFYRTQY</sequence>
<keyword evidence="1" id="KW-0802">TPR repeat</keyword>
<dbReference type="InterPro" id="IPR011990">
    <property type="entry name" value="TPR-like_helical_dom_sf"/>
</dbReference>